<sequence length="720" mass="79498">MSASATSSSDPPPPPPAAASRLAPGFRFHPTDEELVSYYLKRKVCGRALRVDAVAEVDLYKCEPWELPGLSRIRSRDLEWYFFSPLDRKYSNRSRTNRATPQGYWKTTGKDRPVYRGPRVVGMKKTLVFHSGRAPRGARTNWVMHEYRLEDEELIKAGISQDAYVVCRIFQKSGAGPQNGAQYGAPFLEEEWEEEADGVVLMPDGGEDHFAEATEQEYFEFSDFLQNEELKSQDEDASNLVADTAEKDCGNSPDDATTSLDHIPEDININMIDIMDELGQESSPAPIDAMELKPLMVDCADSQGHPNVEEETNFTNMVDCIDEPKEQSPIDEMEVKPLMVNCTYRQSRPNGKDEYVELKDIAGTADVVYPSAEESVSYPIRTCHAQKIQGIDGASNLQKMLEVEEFFDTMSQNAGQIGSLQMSTDDTNIYSQANDWDSFAGGFPSSQQLQDKMVFSDAPSDDITFRPDNVELNGHLYSPDVDTSGFEMIDNLLEYFEATDRNLHYNTDGFWGSSERINSSDVPNFSGEVDGDNCSTSKGTKQVSDRSVLSGASSSSSPYGQSNDKHEEVTAAPDDQMKDAKNKTARQHLMHMLGSIPAPPAFAGEFPAASGKSIAQISATHSASPIHVTAGFLHIYGSTMPGNGGDWSLQKNGHAGFIFSYSMTDNVVRKTAVPELRTKGQVDALSMVLRGGLYMFLFSAFVLAISCKVGMKFMTGKVVF</sequence>
<evidence type="ECO:0000256" key="3">
    <source>
        <dbReference type="ARBA" id="ARBA00023125"/>
    </source>
</evidence>
<evidence type="ECO:0000256" key="5">
    <source>
        <dbReference type="ARBA" id="ARBA00023242"/>
    </source>
</evidence>
<keyword evidence="7" id="KW-1133">Transmembrane helix</keyword>
<gene>
    <name evidence="9" type="ORF">Cni_G27030</name>
</gene>
<dbReference type="InterPro" id="IPR003441">
    <property type="entry name" value="NAC-dom"/>
</dbReference>
<keyword evidence="7" id="KW-0812">Transmembrane</keyword>
<dbReference type="GO" id="GO:0005634">
    <property type="term" value="C:nucleus"/>
    <property type="evidence" value="ECO:0007669"/>
    <property type="project" value="UniProtKB-SubCell"/>
</dbReference>
<feature type="region of interest" description="Disordered" evidence="6">
    <location>
        <begin position="1"/>
        <end position="22"/>
    </location>
</feature>
<keyword evidence="7" id="KW-0472">Membrane</keyword>
<feature type="compositionally biased region" description="Polar residues" evidence="6">
    <location>
        <begin position="533"/>
        <end position="542"/>
    </location>
</feature>
<feature type="transmembrane region" description="Helical" evidence="7">
    <location>
        <begin position="687"/>
        <end position="707"/>
    </location>
</feature>
<dbReference type="GO" id="GO:0006355">
    <property type="term" value="P:regulation of DNA-templated transcription"/>
    <property type="evidence" value="ECO:0007669"/>
    <property type="project" value="InterPro"/>
</dbReference>
<dbReference type="InterPro" id="IPR036093">
    <property type="entry name" value="NAC_dom_sf"/>
</dbReference>
<keyword evidence="10" id="KW-1185">Reference proteome</keyword>
<name>A0AAQ3L045_9LILI</name>
<feature type="compositionally biased region" description="Basic and acidic residues" evidence="6">
    <location>
        <begin position="563"/>
        <end position="582"/>
    </location>
</feature>
<dbReference type="FunFam" id="2.170.150.80:FF:000002">
    <property type="entry name" value="Nac domain-containing protein 86"/>
    <property type="match status" value="1"/>
</dbReference>
<feature type="compositionally biased region" description="Low complexity" evidence="6">
    <location>
        <begin position="545"/>
        <end position="562"/>
    </location>
</feature>
<evidence type="ECO:0000313" key="9">
    <source>
        <dbReference type="EMBL" id="WOL18237.1"/>
    </source>
</evidence>
<keyword evidence="5" id="KW-0539">Nucleus</keyword>
<dbReference type="Pfam" id="PF02365">
    <property type="entry name" value="NAM"/>
    <property type="match status" value="1"/>
</dbReference>
<dbReference type="SUPFAM" id="SSF101941">
    <property type="entry name" value="NAC domain"/>
    <property type="match status" value="1"/>
</dbReference>
<feature type="region of interest" description="Disordered" evidence="6">
    <location>
        <begin position="521"/>
        <end position="583"/>
    </location>
</feature>
<protein>
    <recommendedName>
        <fullName evidence="8">NAC domain-containing protein</fullName>
    </recommendedName>
</protein>
<evidence type="ECO:0000313" key="10">
    <source>
        <dbReference type="Proteomes" id="UP001327560"/>
    </source>
</evidence>
<evidence type="ECO:0000256" key="6">
    <source>
        <dbReference type="SAM" id="MobiDB-lite"/>
    </source>
</evidence>
<dbReference type="PANTHER" id="PTHR31744">
    <property type="entry name" value="PROTEIN CUP-SHAPED COTYLEDON 2-RELATED"/>
    <property type="match status" value="1"/>
</dbReference>
<accession>A0AAQ3L045</accession>
<keyword evidence="4" id="KW-0804">Transcription</keyword>
<dbReference type="AlphaFoldDB" id="A0AAQ3L045"/>
<evidence type="ECO:0000256" key="1">
    <source>
        <dbReference type="ARBA" id="ARBA00004123"/>
    </source>
</evidence>
<organism evidence="9 10">
    <name type="scientific">Canna indica</name>
    <name type="common">Indian-shot</name>
    <dbReference type="NCBI Taxonomy" id="4628"/>
    <lineage>
        <taxon>Eukaryota</taxon>
        <taxon>Viridiplantae</taxon>
        <taxon>Streptophyta</taxon>
        <taxon>Embryophyta</taxon>
        <taxon>Tracheophyta</taxon>
        <taxon>Spermatophyta</taxon>
        <taxon>Magnoliopsida</taxon>
        <taxon>Liliopsida</taxon>
        <taxon>Zingiberales</taxon>
        <taxon>Cannaceae</taxon>
        <taxon>Canna</taxon>
    </lineage>
</organism>
<dbReference type="Proteomes" id="UP001327560">
    <property type="component" value="Chromosome 8"/>
</dbReference>
<evidence type="ECO:0000259" key="8">
    <source>
        <dbReference type="PROSITE" id="PS51005"/>
    </source>
</evidence>
<keyword evidence="3" id="KW-0238">DNA-binding</keyword>
<dbReference type="EMBL" id="CP136897">
    <property type="protein sequence ID" value="WOL18237.1"/>
    <property type="molecule type" value="Genomic_DNA"/>
</dbReference>
<dbReference type="PANTHER" id="PTHR31744:SF210">
    <property type="entry name" value="NAC DOMAIN-CONTAINING PROTEIN 86-LIKE"/>
    <property type="match status" value="1"/>
</dbReference>
<evidence type="ECO:0000256" key="4">
    <source>
        <dbReference type="ARBA" id="ARBA00023163"/>
    </source>
</evidence>
<evidence type="ECO:0000256" key="2">
    <source>
        <dbReference type="ARBA" id="ARBA00023015"/>
    </source>
</evidence>
<evidence type="ECO:0000256" key="7">
    <source>
        <dbReference type="SAM" id="Phobius"/>
    </source>
</evidence>
<proteinExistence type="predicted"/>
<dbReference type="GO" id="GO:0003677">
    <property type="term" value="F:DNA binding"/>
    <property type="evidence" value="ECO:0007669"/>
    <property type="project" value="UniProtKB-KW"/>
</dbReference>
<dbReference type="Gene3D" id="2.170.150.80">
    <property type="entry name" value="NAC domain"/>
    <property type="match status" value="1"/>
</dbReference>
<feature type="domain" description="NAC" evidence="8">
    <location>
        <begin position="22"/>
        <end position="172"/>
    </location>
</feature>
<dbReference type="PROSITE" id="PS51005">
    <property type="entry name" value="NAC"/>
    <property type="match status" value="1"/>
</dbReference>
<comment type="subcellular location">
    <subcellularLocation>
        <location evidence="1">Nucleus</location>
    </subcellularLocation>
</comment>
<keyword evidence="2" id="KW-0805">Transcription regulation</keyword>
<reference evidence="9 10" key="1">
    <citation type="submission" date="2023-10" db="EMBL/GenBank/DDBJ databases">
        <title>Chromosome-scale genome assembly provides insights into flower coloration mechanisms of Canna indica.</title>
        <authorList>
            <person name="Li C."/>
        </authorList>
    </citation>
    <scope>NUCLEOTIDE SEQUENCE [LARGE SCALE GENOMIC DNA]</scope>
    <source>
        <tissue evidence="9">Flower</tissue>
    </source>
</reference>